<evidence type="ECO:0000256" key="5">
    <source>
        <dbReference type="ARBA" id="ARBA00023002"/>
    </source>
</evidence>
<dbReference type="InterPro" id="IPR019832">
    <property type="entry name" value="Mn/Fe_SOD_C"/>
</dbReference>
<name>A0A3Q8UBI5_9APIC</name>
<dbReference type="GO" id="GO:0046872">
    <property type="term" value="F:metal ion binding"/>
    <property type="evidence" value="ECO:0007669"/>
    <property type="project" value="UniProtKB-KW"/>
</dbReference>
<feature type="binding site" evidence="7">
    <location>
        <position position="158"/>
    </location>
    <ligand>
        <name>Mn(2+)</name>
        <dbReference type="ChEBI" id="CHEBI:29035"/>
    </ligand>
</feature>
<dbReference type="Gene3D" id="3.55.40.20">
    <property type="entry name" value="Iron/manganese superoxide dismutase, C-terminal domain"/>
    <property type="match status" value="1"/>
</dbReference>
<gene>
    <name evidence="12" type="primary">SOD2</name>
    <name evidence="12" type="ORF">IE077_000157</name>
</gene>
<keyword evidence="6" id="KW-0408">Iron</keyword>
<reference evidence="12 13" key="2">
    <citation type="journal article" date="2020" name="bioRxiv">
        <title>Metabolic contributions of an alphaproteobacterial endosymbiont in the apicomplexan Cardiosporidium cionae.</title>
        <authorList>
            <person name="Hunter E.S."/>
            <person name="Paight C.J."/>
            <person name="Lane C.E."/>
        </authorList>
    </citation>
    <scope>NUCLEOTIDE SEQUENCE [LARGE SCALE GENOMIC DNA]</scope>
    <source>
        <strain evidence="12">ESH_2018</strain>
    </source>
</reference>
<dbReference type="EC" id="1.15.1.1" evidence="8"/>
<comment type="function">
    <text evidence="8">Destroys radicals which are normally produced within the cells and which are toxic to biological systems.</text>
</comment>
<comment type="catalytic activity">
    <reaction evidence="8">
        <text>2 superoxide + 2 H(+) = H2O2 + O2</text>
        <dbReference type="Rhea" id="RHEA:20696"/>
        <dbReference type="ChEBI" id="CHEBI:15378"/>
        <dbReference type="ChEBI" id="CHEBI:15379"/>
        <dbReference type="ChEBI" id="CHEBI:16240"/>
        <dbReference type="ChEBI" id="CHEBI:18421"/>
        <dbReference type="EC" id="1.15.1.1"/>
    </reaction>
</comment>
<dbReference type="Gene3D" id="1.10.287.990">
    <property type="entry name" value="Fe,Mn superoxide dismutase (SOD) domain"/>
    <property type="match status" value="1"/>
</dbReference>
<evidence type="ECO:0000259" key="9">
    <source>
        <dbReference type="Pfam" id="PF00081"/>
    </source>
</evidence>
<keyword evidence="4 7" id="KW-0479">Metal-binding</keyword>
<dbReference type="SUPFAM" id="SSF46609">
    <property type="entry name" value="Fe,Mn superoxide dismutase (SOD), N-terminal domain"/>
    <property type="match status" value="1"/>
</dbReference>
<evidence type="ECO:0000256" key="7">
    <source>
        <dbReference type="PIRSR" id="PIRSR000349-1"/>
    </source>
</evidence>
<evidence type="ECO:0000313" key="12">
    <source>
        <dbReference type="EMBL" id="KAF8821878.1"/>
    </source>
</evidence>
<evidence type="ECO:0000259" key="10">
    <source>
        <dbReference type="Pfam" id="PF02777"/>
    </source>
</evidence>
<keyword evidence="5 8" id="KW-0560">Oxidoreductase</keyword>
<comment type="subunit">
    <text evidence="3">Homodimer.</text>
</comment>
<proteinExistence type="evidence at transcript level"/>
<dbReference type="InterPro" id="IPR036314">
    <property type="entry name" value="SOD_C_sf"/>
</dbReference>
<dbReference type="PROSITE" id="PS00088">
    <property type="entry name" value="SOD_MN"/>
    <property type="match status" value="1"/>
</dbReference>
<protein>
    <recommendedName>
        <fullName evidence="8">Superoxide dismutase</fullName>
        <ecNumber evidence="8">1.15.1.1</ecNumber>
    </recommendedName>
</protein>
<feature type="domain" description="Manganese/iron superoxide dismutase N-terminal" evidence="9">
    <location>
        <begin position="3"/>
        <end position="82"/>
    </location>
</feature>
<feature type="binding site" evidence="7">
    <location>
        <position position="27"/>
    </location>
    <ligand>
        <name>Mn(2+)</name>
        <dbReference type="ChEBI" id="CHEBI:29035"/>
    </ligand>
</feature>
<evidence type="ECO:0000313" key="13">
    <source>
        <dbReference type="Proteomes" id="UP000823046"/>
    </source>
</evidence>
<comment type="similarity">
    <text evidence="2 8">Belongs to the iron/manganese superoxide dismutase family.</text>
</comment>
<dbReference type="Pfam" id="PF00081">
    <property type="entry name" value="Sod_Fe_N"/>
    <property type="match status" value="1"/>
</dbReference>
<dbReference type="PIRSF" id="PIRSF000349">
    <property type="entry name" value="SODismutase"/>
    <property type="match status" value="1"/>
</dbReference>
<feature type="binding site" evidence="7">
    <location>
        <position position="162"/>
    </location>
    <ligand>
        <name>Mn(2+)</name>
        <dbReference type="ChEBI" id="CHEBI:29035"/>
    </ligand>
</feature>
<evidence type="ECO:0000313" key="11">
    <source>
        <dbReference type="EMBL" id="AZL94288.1"/>
    </source>
</evidence>
<feature type="domain" description="Manganese/iron superoxide dismutase C-terminal" evidence="10">
    <location>
        <begin position="89"/>
        <end position="190"/>
    </location>
</feature>
<keyword evidence="13" id="KW-1185">Reference proteome</keyword>
<dbReference type="InterPro" id="IPR019833">
    <property type="entry name" value="Mn/Fe_SOD_BS"/>
</dbReference>
<dbReference type="SUPFAM" id="SSF54719">
    <property type="entry name" value="Fe,Mn superoxide dismutase (SOD), C-terminal domain"/>
    <property type="match status" value="1"/>
</dbReference>
<dbReference type="Pfam" id="PF02777">
    <property type="entry name" value="Sod_Fe_C"/>
    <property type="match status" value="1"/>
</dbReference>
<dbReference type="OrthoDB" id="239262at2759"/>
<dbReference type="InterPro" id="IPR019831">
    <property type="entry name" value="Mn/Fe_SOD_N"/>
</dbReference>
<feature type="binding site" evidence="7">
    <location>
        <position position="74"/>
    </location>
    <ligand>
        <name>Mn(2+)</name>
        <dbReference type="ChEBI" id="CHEBI:29035"/>
    </ligand>
</feature>
<dbReference type="InterPro" id="IPR001189">
    <property type="entry name" value="Mn/Fe_SOD"/>
</dbReference>
<dbReference type="InterPro" id="IPR036324">
    <property type="entry name" value="Mn/Fe_SOD_N_sf"/>
</dbReference>
<evidence type="ECO:0000256" key="6">
    <source>
        <dbReference type="ARBA" id="ARBA00023004"/>
    </source>
</evidence>
<reference evidence="11" key="1">
    <citation type="journal article" date="2018" name="Genome Biol. Evol.">
        <title>Nephromyces encodes a urate metabolism pathway and predicted peroxisomes, demonstrating these are not ancient losses of apicomplexans.</title>
        <authorList>
            <person name="Paight C."/>
            <person name="Slamovits C.H."/>
            <person name="Saffo M.B."/>
            <person name="Lane C.E."/>
        </authorList>
    </citation>
    <scope>NUCLEOTIDE SEQUENCE</scope>
    <source>
        <strain evidence="11">Cardio131</strain>
    </source>
</reference>
<evidence type="ECO:0000256" key="1">
    <source>
        <dbReference type="ARBA" id="ARBA00001962"/>
    </source>
</evidence>
<evidence type="ECO:0000256" key="2">
    <source>
        <dbReference type="ARBA" id="ARBA00008714"/>
    </source>
</evidence>
<dbReference type="EMBL" id="JADAQX010000113">
    <property type="protein sequence ID" value="KAF8821878.1"/>
    <property type="molecule type" value="Genomic_DNA"/>
</dbReference>
<accession>A0A3Q8UBI5</accession>
<dbReference type="PRINTS" id="PR01703">
    <property type="entry name" value="MNSODISMTASE"/>
</dbReference>
<dbReference type="PANTHER" id="PTHR42769">
    <property type="entry name" value="SUPEROXIDE DISMUTASE"/>
    <property type="match status" value="1"/>
</dbReference>
<organism evidence="11">
    <name type="scientific">Cardiosporidium cionae</name>
    <dbReference type="NCBI Taxonomy" id="476202"/>
    <lineage>
        <taxon>Eukaryota</taxon>
        <taxon>Sar</taxon>
        <taxon>Alveolata</taxon>
        <taxon>Apicomplexa</taxon>
        <taxon>Aconoidasida</taxon>
        <taxon>Nephromycida</taxon>
        <taxon>Cardiosporidium</taxon>
    </lineage>
</organism>
<dbReference type="PANTHER" id="PTHR42769:SF3">
    <property type="entry name" value="SUPEROXIDE DISMUTASE [FE] 2, CHLOROPLASTIC"/>
    <property type="match status" value="1"/>
</dbReference>
<evidence type="ECO:0000256" key="3">
    <source>
        <dbReference type="ARBA" id="ARBA00011738"/>
    </source>
</evidence>
<dbReference type="FunFam" id="1.10.287.990:FF:000002">
    <property type="entry name" value="Superoxide dismutase"/>
    <property type="match status" value="1"/>
</dbReference>
<evidence type="ECO:0000256" key="4">
    <source>
        <dbReference type="ARBA" id="ARBA00022723"/>
    </source>
</evidence>
<dbReference type="GO" id="GO:0004784">
    <property type="term" value="F:superoxide dismutase activity"/>
    <property type="evidence" value="ECO:0007669"/>
    <property type="project" value="UniProtKB-EC"/>
</dbReference>
<sequence length="205" mass="23180">MSFVLPELPYERDALAPHISRETIDFHYGKHHAGYVTKLNGMVKDTFWNDKALEEIIASADGGLFNNAAQIWNHTFYWQSMCANGGAEPTGLLKKRIEESFESVANFKKEFSAAASGLFGSGWAWLILTTDNRLVIHQSHDAGNPIRDKSGIPLLTCDVWEHAYYIDFRNNRPAYIAAWWNLVNWDFAGKNLIDGMKKLGKLSNV</sequence>
<evidence type="ECO:0000256" key="8">
    <source>
        <dbReference type="RuleBase" id="RU000414"/>
    </source>
</evidence>
<dbReference type="AlphaFoldDB" id="A0A3Q8UBI5"/>
<dbReference type="EMBL" id="MK212322">
    <property type="protein sequence ID" value="AZL94288.1"/>
    <property type="molecule type" value="mRNA"/>
</dbReference>
<comment type="cofactor">
    <cofactor evidence="1">
        <name>Fe cation</name>
        <dbReference type="ChEBI" id="CHEBI:24875"/>
    </cofactor>
</comment>
<dbReference type="Proteomes" id="UP000823046">
    <property type="component" value="Unassembled WGS sequence"/>
</dbReference>